<dbReference type="AlphaFoldDB" id="L2GQY6"/>
<name>L2GQY6_VAVCU</name>
<dbReference type="Proteomes" id="UP000011081">
    <property type="component" value="Unassembled WGS sequence"/>
</dbReference>
<dbReference type="RefSeq" id="XP_008075480.1">
    <property type="nucleotide sequence ID" value="XM_008077289.1"/>
</dbReference>
<dbReference type="EMBL" id="GL877469">
    <property type="protein sequence ID" value="ELA46034.1"/>
    <property type="molecule type" value="Genomic_DNA"/>
</dbReference>
<reference evidence="3" key="1">
    <citation type="submission" date="2011-03" db="EMBL/GenBank/DDBJ databases">
        <title>The genome sequence of Vavraia culicis strain floridensis.</title>
        <authorList>
            <consortium name="The Broad Institute Genome Sequencing Platform"/>
            <person name="Cuomo C."/>
            <person name="Becnel J."/>
            <person name="Sanscrainte N."/>
            <person name="Young S.K."/>
            <person name="Zeng Q."/>
            <person name="Gargeya S."/>
            <person name="Fitzgerald M."/>
            <person name="Haas B."/>
            <person name="Abouelleil A."/>
            <person name="Alvarado L."/>
            <person name="Arachchi H.M."/>
            <person name="Berlin A."/>
            <person name="Chapman S.B."/>
            <person name="Gearin G."/>
            <person name="Goldberg J."/>
            <person name="Griggs A."/>
            <person name="Gujja S."/>
            <person name="Hansen M."/>
            <person name="Heiman D."/>
            <person name="Howarth C."/>
            <person name="Larimer J."/>
            <person name="Lui A."/>
            <person name="MacDonald P.J.P."/>
            <person name="McCowen C."/>
            <person name="Montmayeur A."/>
            <person name="Murphy C."/>
            <person name="Neiman D."/>
            <person name="Pearson M."/>
            <person name="Priest M."/>
            <person name="Roberts A."/>
            <person name="Saif S."/>
            <person name="Shea T."/>
            <person name="Sisk P."/>
            <person name="Stolte C."/>
            <person name="Sykes S."/>
            <person name="Wortman J."/>
            <person name="Nusbaum C."/>
            <person name="Birren B."/>
        </authorList>
    </citation>
    <scope>NUCLEOTIDE SEQUENCE [LARGE SCALE GENOMIC DNA]</scope>
    <source>
        <strain evidence="3">floridensis</strain>
    </source>
</reference>
<dbReference type="OMA" id="GLEECTH"/>
<evidence type="ECO:0000256" key="1">
    <source>
        <dbReference type="SAM" id="SignalP"/>
    </source>
</evidence>
<protein>
    <recommendedName>
        <fullName evidence="4">Ricin B lectin domain-containing protein</fullName>
    </recommendedName>
</protein>
<feature type="signal peptide" evidence="1">
    <location>
        <begin position="1"/>
        <end position="20"/>
    </location>
</feature>
<dbReference type="InParanoid" id="L2GQY6"/>
<dbReference type="VEuPathDB" id="MicrosporidiaDB:VCUG_02472"/>
<keyword evidence="1" id="KW-0732">Signal</keyword>
<gene>
    <name evidence="2" type="ORF">VCUG_02472</name>
</gene>
<accession>L2GQY6</accession>
<dbReference type="HOGENOM" id="CLU_1327277_0_0_1"/>
<proteinExistence type="predicted"/>
<sequence>MLRICLFVILCFSTHREVNTRIELFANQDPSFLLVNKMYPTMPLTIFETDKEQEIFLPVGLSEISESALSFQLFHSYYEGLHKNFYFEWNGDKRTRVLPEGDYLQARRGRKNILTGMTAHPIHNSLFIKIMYNGKCLEALKTKSRYRDAHPLRFVDCADSNYQRFKFVSHAKAVCILGLEECTHRNEDIFRAEEVLRSRVHHFIINK</sequence>
<evidence type="ECO:0000313" key="2">
    <source>
        <dbReference type="EMBL" id="ELA46034.1"/>
    </source>
</evidence>
<dbReference type="OrthoDB" id="2186204at2759"/>
<dbReference type="GeneID" id="19880334"/>
<feature type="chain" id="PRO_5003960080" description="Ricin B lectin domain-containing protein" evidence="1">
    <location>
        <begin position="21"/>
        <end position="207"/>
    </location>
</feature>
<organism evidence="2 3">
    <name type="scientific">Vavraia culicis (isolate floridensis)</name>
    <name type="common">Microsporidian parasite</name>
    <dbReference type="NCBI Taxonomy" id="948595"/>
    <lineage>
        <taxon>Eukaryota</taxon>
        <taxon>Fungi</taxon>
        <taxon>Fungi incertae sedis</taxon>
        <taxon>Microsporidia</taxon>
        <taxon>Pleistophoridae</taxon>
        <taxon>Vavraia</taxon>
    </lineage>
</organism>
<keyword evidence="3" id="KW-1185">Reference proteome</keyword>
<evidence type="ECO:0000313" key="3">
    <source>
        <dbReference type="Proteomes" id="UP000011081"/>
    </source>
</evidence>
<evidence type="ECO:0008006" key="4">
    <source>
        <dbReference type="Google" id="ProtNLM"/>
    </source>
</evidence>